<feature type="region of interest" description="Disordered" evidence="10">
    <location>
        <begin position="591"/>
        <end position="613"/>
    </location>
</feature>
<evidence type="ECO:0000256" key="6">
    <source>
        <dbReference type="ARBA" id="ARBA00022741"/>
    </source>
</evidence>
<dbReference type="FunFam" id="3.40.50.300:FF:000218">
    <property type="entry name" value="Multidrug ABC transporter ATP-binding protein"/>
    <property type="match status" value="1"/>
</dbReference>
<protein>
    <submittedName>
        <fullName evidence="14">ABC transporter ATP-binding protein</fullName>
    </submittedName>
</protein>
<feature type="transmembrane region" description="Helical" evidence="11">
    <location>
        <begin position="180"/>
        <end position="198"/>
    </location>
</feature>
<evidence type="ECO:0000256" key="4">
    <source>
        <dbReference type="ARBA" id="ARBA00022475"/>
    </source>
</evidence>
<evidence type="ECO:0000256" key="7">
    <source>
        <dbReference type="ARBA" id="ARBA00022840"/>
    </source>
</evidence>
<name>A0A917DZ55_9BACL</name>
<dbReference type="Pfam" id="PF00664">
    <property type="entry name" value="ABC_membrane"/>
    <property type="match status" value="1"/>
</dbReference>
<dbReference type="AlphaFoldDB" id="A0A917DZ55"/>
<keyword evidence="9 11" id="KW-0472">Membrane</keyword>
<evidence type="ECO:0000256" key="9">
    <source>
        <dbReference type="ARBA" id="ARBA00023136"/>
    </source>
</evidence>
<comment type="similarity">
    <text evidence="2">Belongs to the ABC transporter superfamily.</text>
</comment>
<feature type="transmembrane region" description="Helical" evidence="11">
    <location>
        <begin position="266"/>
        <end position="283"/>
    </location>
</feature>
<dbReference type="GO" id="GO:0016887">
    <property type="term" value="F:ATP hydrolysis activity"/>
    <property type="evidence" value="ECO:0007669"/>
    <property type="project" value="InterPro"/>
</dbReference>
<keyword evidence="15" id="KW-1185">Reference proteome</keyword>
<dbReference type="InterPro" id="IPR017871">
    <property type="entry name" value="ABC_transporter-like_CS"/>
</dbReference>
<evidence type="ECO:0000256" key="2">
    <source>
        <dbReference type="ARBA" id="ARBA00005417"/>
    </source>
</evidence>
<dbReference type="SMART" id="SM00382">
    <property type="entry name" value="AAA"/>
    <property type="match status" value="1"/>
</dbReference>
<dbReference type="CDD" id="cd07346">
    <property type="entry name" value="ABC_6TM_exporters"/>
    <property type="match status" value="1"/>
</dbReference>
<feature type="transmembrane region" description="Helical" evidence="11">
    <location>
        <begin position="289"/>
        <end position="306"/>
    </location>
</feature>
<evidence type="ECO:0000259" key="12">
    <source>
        <dbReference type="PROSITE" id="PS50893"/>
    </source>
</evidence>
<evidence type="ECO:0000256" key="1">
    <source>
        <dbReference type="ARBA" id="ARBA00004651"/>
    </source>
</evidence>
<dbReference type="InterPro" id="IPR003593">
    <property type="entry name" value="AAA+_ATPase"/>
</dbReference>
<dbReference type="Proteomes" id="UP000612456">
    <property type="component" value="Unassembled WGS sequence"/>
</dbReference>
<dbReference type="PROSITE" id="PS50893">
    <property type="entry name" value="ABC_TRANSPORTER_2"/>
    <property type="match status" value="1"/>
</dbReference>
<feature type="transmembrane region" description="Helical" evidence="11">
    <location>
        <begin position="76"/>
        <end position="97"/>
    </location>
</feature>
<evidence type="ECO:0000256" key="5">
    <source>
        <dbReference type="ARBA" id="ARBA00022692"/>
    </source>
</evidence>
<evidence type="ECO:0000256" key="10">
    <source>
        <dbReference type="SAM" id="MobiDB-lite"/>
    </source>
</evidence>
<keyword evidence="4" id="KW-1003">Cell membrane</keyword>
<keyword evidence="3" id="KW-0813">Transport</keyword>
<dbReference type="InterPro" id="IPR003439">
    <property type="entry name" value="ABC_transporter-like_ATP-bd"/>
</dbReference>
<feature type="transmembrane region" description="Helical" evidence="11">
    <location>
        <begin position="155"/>
        <end position="174"/>
    </location>
</feature>
<organism evidence="14 15">
    <name type="scientific">Paenibacillus nasutitermitis</name>
    <dbReference type="NCBI Taxonomy" id="1652958"/>
    <lineage>
        <taxon>Bacteria</taxon>
        <taxon>Bacillati</taxon>
        <taxon>Bacillota</taxon>
        <taxon>Bacilli</taxon>
        <taxon>Bacillales</taxon>
        <taxon>Paenibacillaceae</taxon>
        <taxon>Paenibacillus</taxon>
    </lineage>
</organism>
<dbReference type="GO" id="GO:0005524">
    <property type="term" value="F:ATP binding"/>
    <property type="evidence" value="ECO:0007669"/>
    <property type="project" value="UniProtKB-KW"/>
</dbReference>
<feature type="transmembrane region" description="Helical" evidence="11">
    <location>
        <begin position="36"/>
        <end position="56"/>
    </location>
</feature>
<reference evidence="14" key="1">
    <citation type="journal article" date="2014" name="Int. J. Syst. Evol. Microbiol.">
        <title>Complete genome sequence of Corynebacterium casei LMG S-19264T (=DSM 44701T), isolated from a smear-ripened cheese.</title>
        <authorList>
            <consortium name="US DOE Joint Genome Institute (JGI-PGF)"/>
            <person name="Walter F."/>
            <person name="Albersmeier A."/>
            <person name="Kalinowski J."/>
            <person name="Ruckert C."/>
        </authorList>
    </citation>
    <scope>NUCLEOTIDE SEQUENCE</scope>
    <source>
        <strain evidence="14">CGMCC 1.15178</strain>
    </source>
</reference>
<dbReference type="PANTHER" id="PTHR43394">
    <property type="entry name" value="ATP-DEPENDENT PERMEASE MDL1, MITOCHONDRIAL"/>
    <property type="match status" value="1"/>
</dbReference>
<keyword evidence="6" id="KW-0547">Nucleotide-binding</keyword>
<evidence type="ECO:0000256" key="3">
    <source>
        <dbReference type="ARBA" id="ARBA00022448"/>
    </source>
</evidence>
<accession>A0A917DZ55</accession>
<dbReference type="Pfam" id="PF00005">
    <property type="entry name" value="ABC_tran"/>
    <property type="match status" value="1"/>
</dbReference>
<dbReference type="InterPro" id="IPR027417">
    <property type="entry name" value="P-loop_NTPase"/>
</dbReference>
<evidence type="ECO:0000313" key="14">
    <source>
        <dbReference type="EMBL" id="GGD83922.1"/>
    </source>
</evidence>
<dbReference type="FunFam" id="1.20.1560.10:FF:000011">
    <property type="entry name" value="Multidrug ABC transporter ATP-binding protein"/>
    <property type="match status" value="1"/>
</dbReference>
<gene>
    <name evidence="14" type="ORF">GCM10010911_47670</name>
</gene>
<evidence type="ECO:0000313" key="15">
    <source>
        <dbReference type="Proteomes" id="UP000612456"/>
    </source>
</evidence>
<evidence type="ECO:0000256" key="11">
    <source>
        <dbReference type="SAM" id="Phobius"/>
    </source>
</evidence>
<keyword evidence="5 11" id="KW-0812">Transmembrane</keyword>
<comment type="caution">
    <text evidence="14">The sequence shown here is derived from an EMBL/GenBank/DDBJ whole genome shotgun (WGS) entry which is preliminary data.</text>
</comment>
<evidence type="ECO:0000256" key="8">
    <source>
        <dbReference type="ARBA" id="ARBA00022989"/>
    </source>
</evidence>
<dbReference type="Gene3D" id="3.40.50.300">
    <property type="entry name" value="P-loop containing nucleotide triphosphate hydrolases"/>
    <property type="match status" value="1"/>
</dbReference>
<dbReference type="PROSITE" id="PS50929">
    <property type="entry name" value="ABC_TM1F"/>
    <property type="match status" value="1"/>
</dbReference>
<dbReference type="SUPFAM" id="SSF90123">
    <property type="entry name" value="ABC transporter transmembrane region"/>
    <property type="match status" value="1"/>
</dbReference>
<dbReference type="GO" id="GO:0015421">
    <property type="term" value="F:ABC-type oligopeptide transporter activity"/>
    <property type="evidence" value="ECO:0007669"/>
    <property type="project" value="TreeGrafter"/>
</dbReference>
<dbReference type="Gene3D" id="1.20.1560.10">
    <property type="entry name" value="ABC transporter type 1, transmembrane domain"/>
    <property type="match status" value="1"/>
</dbReference>
<dbReference type="PANTHER" id="PTHR43394:SF1">
    <property type="entry name" value="ATP-BINDING CASSETTE SUB-FAMILY B MEMBER 10, MITOCHONDRIAL"/>
    <property type="match status" value="1"/>
</dbReference>
<proteinExistence type="inferred from homology"/>
<comment type="subcellular location">
    <subcellularLocation>
        <location evidence="1">Cell membrane</location>
        <topology evidence="1">Multi-pass membrane protein</topology>
    </subcellularLocation>
</comment>
<sequence length="613" mass="68622">MMDGSPRRMRMEPAHPKPGSIWSMYKRMFFHIKGQWGLIIAAVISILAVSLLEFGIPQITQYTIDHLIPGKHYYALVWVALGILGTAILLGLFNYISSIAMASIGQRAVFELRNQLYRHLQSLDIGFFDRSRTGDLMSRVTSDVGMLQQLVSSGMMSIVTDLFTFVAVVIYMLWVDWQLTVIILITFPLMILTTRFFSTRIRRSFKRIQESVAEVTNHLQDTLSSIRLMKAFSTEDYESERFAVRSQANMGANLAAVKLRSVYEPIIDLINFVGMAAVLIYGAKQTMDGALTVGSIVAFLAYLRLLQNPVRRFSRTLNTVQQSAAAYERIVEILETKSAVVEIEHPRELENVQGHVVFKDVSFAYHTGTPVLEHFDFELLPGKITAIVGSSGAGKSTITHLITRFYDPQQGSITMDGHPLTELSLSSLRGQMGIVSQDIVLLNGTIRDNMVYGKRGATDAEIEAAARAANAHDFITAFPQGYDSQIGERGVKLSGGQKQRLSIARAILKDPQLIILDEATSSLDSESEKAIQDALEHLLKNRTSLVIAHRLSTIQRADRIYVLDKGKIIEEGTHQSLLEHEGRYKQLYELQFPQKPQEPQVTSGERGENPSRR</sequence>
<reference evidence="14" key="2">
    <citation type="submission" date="2020-09" db="EMBL/GenBank/DDBJ databases">
        <authorList>
            <person name="Sun Q."/>
            <person name="Zhou Y."/>
        </authorList>
    </citation>
    <scope>NUCLEOTIDE SEQUENCE</scope>
    <source>
        <strain evidence="14">CGMCC 1.15178</strain>
    </source>
</reference>
<dbReference type="InterPro" id="IPR036640">
    <property type="entry name" value="ABC1_TM_sf"/>
</dbReference>
<keyword evidence="7 14" id="KW-0067">ATP-binding</keyword>
<keyword evidence="8 11" id="KW-1133">Transmembrane helix</keyword>
<dbReference type="RefSeq" id="WP_229750484.1">
    <property type="nucleotide sequence ID" value="NZ_BMHP01000003.1"/>
</dbReference>
<evidence type="ECO:0000259" key="13">
    <source>
        <dbReference type="PROSITE" id="PS50929"/>
    </source>
</evidence>
<feature type="domain" description="ABC transporter" evidence="12">
    <location>
        <begin position="356"/>
        <end position="590"/>
    </location>
</feature>
<dbReference type="SUPFAM" id="SSF52540">
    <property type="entry name" value="P-loop containing nucleoside triphosphate hydrolases"/>
    <property type="match status" value="1"/>
</dbReference>
<dbReference type="PROSITE" id="PS00211">
    <property type="entry name" value="ABC_TRANSPORTER_1"/>
    <property type="match status" value="1"/>
</dbReference>
<feature type="domain" description="ABC transmembrane type-1" evidence="13">
    <location>
        <begin position="40"/>
        <end position="322"/>
    </location>
</feature>
<dbReference type="EMBL" id="BMHP01000003">
    <property type="protein sequence ID" value="GGD83922.1"/>
    <property type="molecule type" value="Genomic_DNA"/>
</dbReference>
<dbReference type="InterPro" id="IPR039421">
    <property type="entry name" value="Type_1_exporter"/>
</dbReference>
<dbReference type="GO" id="GO:0005886">
    <property type="term" value="C:plasma membrane"/>
    <property type="evidence" value="ECO:0007669"/>
    <property type="project" value="UniProtKB-SubCell"/>
</dbReference>
<dbReference type="InterPro" id="IPR011527">
    <property type="entry name" value="ABC1_TM_dom"/>
</dbReference>